<feature type="domain" description="DUF6534" evidence="2">
    <location>
        <begin position="170"/>
        <end position="252"/>
    </location>
</feature>
<dbReference type="Proteomes" id="UP000054217">
    <property type="component" value="Unassembled WGS sequence"/>
</dbReference>
<feature type="transmembrane region" description="Helical" evidence="1">
    <location>
        <begin position="44"/>
        <end position="68"/>
    </location>
</feature>
<keyword evidence="1" id="KW-1133">Transmembrane helix</keyword>
<reference evidence="4" key="2">
    <citation type="submission" date="2015-01" db="EMBL/GenBank/DDBJ databases">
        <title>Evolutionary Origins and Diversification of the Mycorrhizal Mutualists.</title>
        <authorList>
            <consortium name="DOE Joint Genome Institute"/>
            <consortium name="Mycorrhizal Genomics Consortium"/>
            <person name="Kohler A."/>
            <person name="Kuo A."/>
            <person name="Nagy L.G."/>
            <person name="Floudas D."/>
            <person name="Copeland A."/>
            <person name="Barry K.W."/>
            <person name="Cichocki N."/>
            <person name="Veneault-Fourrey C."/>
            <person name="LaButti K."/>
            <person name="Lindquist E.A."/>
            <person name="Lipzen A."/>
            <person name="Lundell T."/>
            <person name="Morin E."/>
            <person name="Murat C."/>
            <person name="Riley R."/>
            <person name="Ohm R."/>
            <person name="Sun H."/>
            <person name="Tunlid A."/>
            <person name="Henrissat B."/>
            <person name="Grigoriev I.V."/>
            <person name="Hibbett D.S."/>
            <person name="Martin F."/>
        </authorList>
    </citation>
    <scope>NUCLEOTIDE SEQUENCE [LARGE SCALE GENOMIC DNA]</scope>
    <source>
        <strain evidence="4">Marx 270</strain>
    </source>
</reference>
<dbReference type="STRING" id="870435.A0A0C3IS92"/>
<name>A0A0C3IS92_PISTI</name>
<organism evidence="3 4">
    <name type="scientific">Pisolithus tinctorius Marx 270</name>
    <dbReference type="NCBI Taxonomy" id="870435"/>
    <lineage>
        <taxon>Eukaryota</taxon>
        <taxon>Fungi</taxon>
        <taxon>Dikarya</taxon>
        <taxon>Basidiomycota</taxon>
        <taxon>Agaricomycotina</taxon>
        <taxon>Agaricomycetes</taxon>
        <taxon>Agaricomycetidae</taxon>
        <taxon>Boletales</taxon>
        <taxon>Sclerodermatineae</taxon>
        <taxon>Pisolithaceae</taxon>
        <taxon>Pisolithus</taxon>
    </lineage>
</organism>
<feature type="transmembrane region" description="Helical" evidence="1">
    <location>
        <begin position="117"/>
        <end position="143"/>
    </location>
</feature>
<reference evidence="3 4" key="1">
    <citation type="submission" date="2014-04" db="EMBL/GenBank/DDBJ databases">
        <authorList>
            <consortium name="DOE Joint Genome Institute"/>
            <person name="Kuo A."/>
            <person name="Kohler A."/>
            <person name="Costa M.D."/>
            <person name="Nagy L.G."/>
            <person name="Floudas D."/>
            <person name="Copeland A."/>
            <person name="Barry K.W."/>
            <person name="Cichocki N."/>
            <person name="Veneault-Fourrey C."/>
            <person name="LaButti K."/>
            <person name="Lindquist E.A."/>
            <person name="Lipzen A."/>
            <person name="Lundell T."/>
            <person name="Morin E."/>
            <person name="Murat C."/>
            <person name="Sun H."/>
            <person name="Tunlid A."/>
            <person name="Henrissat B."/>
            <person name="Grigoriev I.V."/>
            <person name="Hibbett D.S."/>
            <person name="Martin F."/>
            <person name="Nordberg H.P."/>
            <person name="Cantor M.N."/>
            <person name="Hua S.X."/>
        </authorList>
    </citation>
    <scope>NUCLEOTIDE SEQUENCE [LARGE SCALE GENOMIC DNA]</scope>
    <source>
        <strain evidence="3 4">Marx 270</strain>
    </source>
</reference>
<dbReference type="InterPro" id="IPR045339">
    <property type="entry name" value="DUF6534"/>
</dbReference>
<dbReference type="PANTHER" id="PTHR40465">
    <property type="entry name" value="CHROMOSOME 1, WHOLE GENOME SHOTGUN SEQUENCE"/>
    <property type="match status" value="1"/>
</dbReference>
<keyword evidence="1" id="KW-0812">Transmembrane</keyword>
<gene>
    <name evidence="3" type="ORF">M404DRAFT_1004481</name>
</gene>
<dbReference type="EMBL" id="KN832002">
    <property type="protein sequence ID" value="KIN99772.1"/>
    <property type="molecule type" value="Genomic_DNA"/>
</dbReference>
<sequence length="297" mass="33150">MSILGGFSCALIGGFVSVMLYGITTLQTYVYYMHYSEDASATKFLVAVIWVLDSLYASFMCRMLYYYLVTNYGIPTSLEYLVWSLPASLLVDVLVVFVVQCFFAHKIYHLCRPQVKWLVTAPILISVLAHFGFGMGMAVFMFVNTEASAAEQIRFSVLIPYGALAIVPEGLITASLCILLYDSSSRSMFPRTKQLLNTLIIYAVNRCLLTLLVAIGELTASVYQQNTWATVLDFIIGKLYANSLLASLNTRQFLRNQGSPSGTEPDRYTKAVHVANLPKRSDDVESSMDGARQFDMR</sequence>
<evidence type="ECO:0000313" key="3">
    <source>
        <dbReference type="EMBL" id="KIN99772.1"/>
    </source>
</evidence>
<feature type="transmembrane region" description="Helical" evidence="1">
    <location>
        <begin position="195"/>
        <end position="215"/>
    </location>
</feature>
<accession>A0A0C3IS92</accession>
<dbReference type="OrthoDB" id="3012488at2759"/>
<proteinExistence type="predicted"/>
<dbReference type="Pfam" id="PF20152">
    <property type="entry name" value="DUF6534"/>
    <property type="match status" value="1"/>
</dbReference>
<feature type="transmembrane region" description="Helical" evidence="1">
    <location>
        <begin position="163"/>
        <end position="183"/>
    </location>
</feature>
<dbReference type="PANTHER" id="PTHR40465:SF1">
    <property type="entry name" value="DUF6534 DOMAIN-CONTAINING PROTEIN"/>
    <property type="match status" value="1"/>
</dbReference>
<dbReference type="HOGENOM" id="CLU_046025_5_0_1"/>
<evidence type="ECO:0000256" key="1">
    <source>
        <dbReference type="SAM" id="Phobius"/>
    </source>
</evidence>
<protein>
    <recommendedName>
        <fullName evidence="2">DUF6534 domain-containing protein</fullName>
    </recommendedName>
</protein>
<dbReference type="InParanoid" id="A0A0C3IS92"/>
<feature type="transmembrane region" description="Helical" evidence="1">
    <location>
        <begin position="227"/>
        <end position="248"/>
    </location>
</feature>
<evidence type="ECO:0000313" key="4">
    <source>
        <dbReference type="Proteomes" id="UP000054217"/>
    </source>
</evidence>
<feature type="transmembrane region" description="Helical" evidence="1">
    <location>
        <begin position="80"/>
        <end position="105"/>
    </location>
</feature>
<keyword evidence="1" id="KW-0472">Membrane</keyword>
<evidence type="ECO:0000259" key="2">
    <source>
        <dbReference type="Pfam" id="PF20152"/>
    </source>
</evidence>
<dbReference type="AlphaFoldDB" id="A0A0C3IS92"/>
<feature type="transmembrane region" description="Helical" evidence="1">
    <location>
        <begin position="12"/>
        <end position="32"/>
    </location>
</feature>
<keyword evidence="4" id="KW-1185">Reference proteome</keyword>